<feature type="domain" description="Nudix hydrolase" evidence="5">
    <location>
        <begin position="1"/>
        <end position="128"/>
    </location>
</feature>
<dbReference type="PROSITE" id="PS51462">
    <property type="entry name" value="NUDIX"/>
    <property type="match status" value="1"/>
</dbReference>
<dbReference type="PANTHER" id="PTHR43046">
    <property type="entry name" value="GDP-MANNOSE MANNOSYL HYDROLASE"/>
    <property type="match status" value="1"/>
</dbReference>
<dbReference type="RefSeq" id="WP_377909928.1">
    <property type="nucleotide sequence ID" value="NZ_JBHSGK010000013.1"/>
</dbReference>
<dbReference type="Proteomes" id="UP001595896">
    <property type="component" value="Unassembled WGS sequence"/>
</dbReference>
<sequence>MKRVDVAYVLLQKEGRVLLVHNKKHDSWSLPGGGVEAGETLAQAAVREAKEETGLAVTLEGIAGINEAFMKDNHVLFITFHGTVVGGAEQIEDTATVSAIKWTDTDTAADIMPYLADVWRLMLEGEAPYKVQ</sequence>
<dbReference type="InterPro" id="IPR015797">
    <property type="entry name" value="NUDIX_hydrolase-like_dom_sf"/>
</dbReference>
<comment type="caution">
    <text evidence="6">The sequence shown here is derived from an EMBL/GenBank/DDBJ whole genome shotgun (WGS) entry which is preliminary data.</text>
</comment>
<dbReference type="CDD" id="cd02883">
    <property type="entry name" value="NUDIX_Hydrolase"/>
    <property type="match status" value="1"/>
</dbReference>
<keyword evidence="2 4" id="KW-0378">Hydrolase</keyword>
<keyword evidence="7" id="KW-1185">Reference proteome</keyword>
<protein>
    <submittedName>
        <fullName evidence="6">NUDIX hydrolase</fullName>
        <ecNumber evidence="6">3.6.-.-</ecNumber>
    </submittedName>
</protein>
<name>A0ABV9NVJ1_9BACI</name>
<dbReference type="SUPFAM" id="SSF55811">
    <property type="entry name" value="Nudix"/>
    <property type="match status" value="1"/>
</dbReference>
<comment type="cofactor">
    <cofactor evidence="1">
        <name>Mg(2+)</name>
        <dbReference type="ChEBI" id="CHEBI:18420"/>
    </cofactor>
</comment>
<reference evidence="7" key="1">
    <citation type="journal article" date="2019" name="Int. J. Syst. Evol. Microbiol.">
        <title>The Global Catalogue of Microorganisms (GCM) 10K type strain sequencing project: providing services to taxonomists for standard genome sequencing and annotation.</title>
        <authorList>
            <consortium name="The Broad Institute Genomics Platform"/>
            <consortium name="The Broad Institute Genome Sequencing Center for Infectious Disease"/>
            <person name="Wu L."/>
            <person name="Ma J."/>
        </authorList>
    </citation>
    <scope>NUCLEOTIDE SEQUENCE [LARGE SCALE GENOMIC DNA]</scope>
    <source>
        <strain evidence="7">JCM 12165</strain>
    </source>
</reference>
<dbReference type="GO" id="GO:0016787">
    <property type="term" value="F:hydrolase activity"/>
    <property type="evidence" value="ECO:0007669"/>
    <property type="project" value="UniProtKB-KW"/>
</dbReference>
<dbReference type="Pfam" id="PF00293">
    <property type="entry name" value="NUDIX"/>
    <property type="match status" value="1"/>
</dbReference>
<dbReference type="InterPro" id="IPR000086">
    <property type="entry name" value="NUDIX_hydrolase_dom"/>
</dbReference>
<dbReference type="PRINTS" id="PR00502">
    <property type="entry name" value="NUDIXFAMILY"/>
</dbReference>
<evidence type="ECO:0000256" key="1">
    <source>
        <dbReference type="ARBA" id="ARBA00001946"/>
    </source>
</evidence>
<keyword evidence="3" id="KW-0460">Magnesium</keyword>
<gene>
    <name evidence="6" type="ORF">ACFO4L_12070</name>
</gene>
<evidence type="ECO:0000256" key="2">
    <source>
        <dbReference type="ARBA" id="ARBA00022801"/>
    </source>
</evidence>
<evidence type="ECO:0000313" key="6">
    <source>
        <dbReference type="EMBL" id="MFC4737328.1"/>
    </source>
</evidence>
<comment type="similarity">
    <text evidence="4">Belongs to the Nudix hydrolase family.</text>
</comment>
<dbReference type="PANTHER" id="PTHR43046:SF12">
    <property type="entry name" value="GDP-MANNOSE MANNOSYL HYDROLASE"/>
    <property type="match status" value="1"/>
</dbReference>
<proteinExistence type="inferred from homology"/>
<accession>A0ABV9NVJ1</accession>
<evidence type="ECO:0000313" key="7">
    <source>
        <dbReference type="Proteomes" id="UP001595896"/>
    </source>
</evidence>
<evidence type="ECO:0000256" key="4">
    <source>
        <dbReference type="RuleBase" id="RU003476"/>
    </source>
</evidence>
<dbReference type="Gene3D" id="3.90.79.10">
    <property type="entry name" value="Nucleoside Triphosphate Pyrophosphohydrolase"/>
    <property type="match status" value="1"/>
</dbReference>
<organism evidence="6 7">
    <name type="scientific">Bacillus daqingensis</name>
    <dbReference type="NCBI Taxonomy" id="872396"/>
    <lineage>
        <taxon>Bacteria</taxon>
        <taxon>Bacillati</taxon>
        <taxon>Bacillota</taxon>
        <taxon>Bacilli</taxon>
        <taxon>Bacillales</taxon>
        <taxon>Bacillaceae</taxon>
        <taxon>Bacillus</taxon>
    </lineage>
</organism>
<dbReference type="InterPro" id="IPR020476">
    <property type="entry name" value="Nudix_hydrolase"/>
</dbReference>
<evidence type="ECO:0000256" key="3">
    <source>
        <dbReference type="ARBA" id="ARBA00022842"/>
    </source>
</evidence>
<dbReference type="PROSITE" id="PS00893">
    <property type="entry name" value="NUDIX_BOX"/>
    <property type="match status" value="1"/>
</dbReference>
<dbReference type="InterPro" id="IPR020084">
    <property type="entry name" value="NUDIX_hydrolase_CS"/>
</dbReference>
<evidence type="ECO:0000259" key="5">
    <source>
        <dbReference type="PROSITE" id="PS51462"/>
    </source>
</evidence>
<dbReference type="EMBL" id="JBHSGK010000013">
    <property type="protein sequence ID" value="MFC4737328.1"/>
    <property type="molecule type" value="Genomic_DNA"/>
</dbReference>
<dbReference type="EC" id="3.6.-.-" evidence="6"/>